<evidence type="ECO:0000259" key="5">
    <source>
        <dbReference type="PROSITE" id="PS51898"/>
    </source>
</evidence>
<dbReference type="EMBL" id="JANCLV010000034">
    <property type="protein sequence ID" value="MCP9002101.1"/>
    <property type="molecule type" value="Genomic_DNA"/>
</dbReference>
<dbReference type="InterPro" id="IPR004107">
    <property type="entry name" value="Integrase_SAM-like_N"/>
</dbReference>
<dbReference type="Gene3D" id="1.10.150.130">
    <property type="match status" value="1"/>
</dbReference>
<proteinExistence type="predicted"/>
<dbReference type="InterPro" id="IPR013762">
    <property type="entry name" value="Integrase-like_cat_sf"/>
</dbReference>
<sequence length="398" mass="43608">MAPFASDFHVFLTGLGYSPDSASQKLQLVAHLSRWMVERGLAVQSLSPGVVEEFFAVRSHGYRNFRTPRSLTPFLDFLERARIDRVADPPPEASPLDELLGDFEQYLLRERGLRPTTIVNYLNQVRPFLGWRAEGSGPDWASLSISEVTDFLLWRRRKEMIGSVRVAATALRAFLRWMFLAGLIPQSLAEGIPAVAYSPYAGLPKFLTQVQVQAIANGTARKLAPLRNQALLLVLSRMGLRSREVQDLTLDDIDWRAGTLKVTGKGGRIEGMPLPVDAGAAIVKYLQNERPASSDRHLFLQAAAPHRPLRSVAISQMVTARAAGAGIGFRVGAHRLRHSVATAVLDRGGSLEEAAQLLRHSSASTTVIYAKVNLEALRPMAVPWPGAAGSPDALRHSS</sequence>
<dbReference type="PROSITE" id="PS51898">
    <property type="entry name" value="TYR_RECOMBINASE"/>
    <property type="match status" value="1"/>
</dbReference>
<feature type="domain" description="Core-binding (CB)" evidence="6">
    <location>
        <begin position="94"/>
        <end position="179"/>
    </location>
</feature>
<gene>
    <name evidence="7" type="ORF">NFC73_20585</name>
</gene>
<dbReference type="InterPro" id="IPR002104">
    <property type="entry name" value="Integrase_catalytic"/>
</dbReference>
<dbReference type="PANTHER" id="PTHR30349:SF90">
    <property type="entry name" value="TYROSINE RECOMBINASE XERD"/>
    <property type="match status" value="1"/>
</dbReference>
<dbReference type="Proteomes" id="UP001524318">
    <property type="component" value="Unassembled WGS sequence"/>
</dbReference>
<dbReference type="PROSITE" id="PS51900">
    <property type="entry name" value="CB"/>
    <property type="match status" value="1"/>
</dbReference>
<organism evidence="7 8">
    <name type="scientific">Pseudarthrobacter humi</name>
    <dbReference type="NCBI Taxonomy" id="2952523"/>
    <lineage>
        <taxon>Bacteria</taxon>
        <taxon>Bacillati</taxon>
        <taxon>Actinomycetota</taxon>
        <taxon>Actinomycetes</taxon>
        <taxon>Micrococcales</taxon>
        <taxon>Micrococcaceae</taxon>
        <taxon>Pseudarthrobacter</taxon>
    </lineage>
</organism>
<reference evidence="7 8" key="1">
    <citation type="submission" date="2022-06" db="EMBL/GenBank/DDBJ databases">
        <title>Pseudarthrobacter sp. strain RMG13 Genome sequencing and assembly.</title>
        <authorList>
            <person name="Kim I."/>
        </authorList>
    </citation>
    <scope>NUCLEOTIDE SEQUENCE [LARGE SCALE GENOMIC DNA]</scope>
    <source>
        <strain evidence="7 8">RMG13</strain>
    </source>
</reference>
<accession>A0ABT1LWF5</accession>
<protein>
    <submittedName>
        <fullName evidence="7">Site-specific integrase</fullName>
    </submittedName>
</protein>
<dbReference type="PANTHER" id="PTHR30349">
    <property type="entry name" value="PHAGE INTEGRASE-RELATED"/>
    <property type="match status" value="1"/>
</dbReference>
<dbReference type="Pfam" id="PF00589">
    <property type="entry name" value="Phage_integrase"/>
    <property type="match status" value="1"/>
</dbReference>
<evidence type="ECO:0000313" key="7">
    <source>
        <dbReference type="EMBL" id="MCP9002101.1"/>
    </source>
</evidence>
<dbReference type="SUPFAM" id="SSF56349">
    <property type="entry name" value="DNA breaking-rejoining enzymes"/>
    <property type="match status" value="1"/>
</dbReference>
<dbReference type="InterPro" id="IPR010998">
    <property type="entry name" value="Integrase_recombinase_N"/>
</dbReference>
<feature type="domain" description="Tyr recombinase" evidence="5">
    <location>
        <begin position="202"/>
        <end position="382"/>
    </location>
</feature>
<keyword evidence="2 4" id="KW-0238">DNA-binding</keyword>
<keyword evidence="8" id="KW-1185">Reference proteome</keyword>
<evidence type="ECO:0000256" key="2">
    <source>
        <dbReference type="ARBA" id="ARBA00023125"/>
    </source>
</evidence>
<dbReference type="Gene3D" id="1.10.443.10">
    <property type="entry name" value="Intergrase catalytic core"/>
    <property type="match status" value="1"/>
</dbReference>
<dbReference type="InterPro" id="IPR050090">
    <property type="entry name" value="Tyrosine_recombinase_XerCD"/>
</dbReference>
<evidence type="ECO:0000256" key="3">
    <source>
        <dbReference type="ARBA" id="ARBA00023172"/>
    </source>
</evidence>
<dbReference type="Pfam" id="PF02899">
    <property type="entry name" value="Phage_int_SAM_1"/>
    <property type="match status" value="1"/>
</dbReference>
<comment type="caution">
    <text evidence="7">The sequence shown here is derived from an EMBL/GenBank/DDBJ whole genome shotgun (WGS) entry which is preliminary data.</text>
</comment>
<evidence type="ECO:0000256" key="4">
    <source>
        <dbReference type="PROSITE-ProRule" id="PRU01248"/>
    </source>
</evidence>
<evidence type="ECO:0000259" key="6">
    <source>
        <dbReference type="PROSITE" id="PS51900"/>
    </source>
</evidence>
<dbReference type="InterPro" id="IPR044068">
    <property type="entry name" value="CB"/>
</dbReference>
<dbReference type="RefSeq" id="WP_254753322.1">
    <property type="nucleotide sequence ID" value="NZ_JANCLV010000034.1"/>
</dbReference>
<evidence type="ECO:0000256" key="1">
    <source>
        <dbReference type="ARBA" id="ARBA00022908"/>
    </source>
</evidence>
<dbReference type="InterPro" id="IPR011010">
    <property type="entry name" value="DNA_brk_join_enz"/>
</dbReference>
<name>A0ABT1LWF5_9MICC</name>
<keyword evidence="1" id="KW-0229">DNA integration</keyword>
<keyword evidence="3" id="KW-0233">DNA recombination</keyword>
<evidence type="ECO:0000313" key="8">
    <source>
        <dbReference type="Proteomes" id="UP001524318"/>
    </source>
</evidence>